<evidence type="ECO:0000313" key="1">
    <source>
        <dbReference type="EMBL" id="MBW6411680.1"/>
    </source>
</evidence>
<reference evidence="1 2" key="1">
    <citation type="submission" date="2021-07" db="EMBL/GenBank/DDBJ databases">
        <title>Clostridium weizhouense sp. nov., an anaerobic bacterium isolated from activated sludge of Petroleum wastewater.</title>
        <authorList>
            <person name="Li Q."/>
        </authorList>
    </citation>
    <scope>NUCLEOTIDE SEQUENCE [LARGE SCALE GENOMIC DNA]</scope>
    <source>
        <strain evidence="1 2">YB-6</strain>
    </source>
</reference>
<accession>A0ABS7ASN1</accession>
<proteinExistence type="predicted"/>
<organism evidence="1 2">
    <name type="scientific">Clostridium weizhouense</name>
    <dbReference type="NCBI Taxonomy" id="2859781"/>
    <lineage>
        <taxon>Bacteria</taxon>
        <taxon>Bacillati</taxon>
        <taxon>Bacillota</taxon>
        <taxon>Clostridia</taxon>
        <taxon>Eubacteriales</taxon>
        <taxon>Clostridiaceae</taxon>
        <taxon>Clostridium</taxon>
    </lineage>
</organism>
<dbReference type="RefSeq" id="WP_219781144.1">
    <property type="nucleotide sequence ID" value="NZ_JAHXPT010000017.1"/>
</dbReference>
<gene>
    <name evidence="1" type="ORF">KYD98_16485</name>
</gene>
<keyword evidence="2" id="KW-1185">Reference proteome</keyword>
<dbReference type="InterPro" id="IPR029016">
    <property type="entry name" value="GAF-like_dom_sf"/>
</dbReference>
<name>A0ABS7ASN1_9CLOT</name>
<protein>
    <submittedName>
        <fullName evidence="1">Uncharacterized protein</fullName>
    </submittedName>
</protein>
<dbReference type="EMBL" id="JAHXPT010000017">
    <property type="protein sequence ID" value="MBW6411680.1"/>
    <property type="molecule type" value="Genomic_DNA"/>
</dbReference>
<dbReference type="Proteomes" id="UP001519921">
    <property type="component" value="Unassembled WGS sequence"/>
</dbReference>
<sequence length="82" mass="9474">MKCFQDNDKVIDSWRRCIKSGLQSNIDSPSIIVNVSELKNKINKNLLSTIIFDIDIKKIKKFIPKEYAFMLLDSSGILIKKK</sequence>
<dbReference type="Gene3D" id="3.30.450.40">
    <property type="match status" value="1"/>
</dbReference>
<comment type="caution">
    <text evidence="1">The sequence shown here is derived from an EMBL/GenBank/DDBJ whole genome shotgun (WGS) entry which is preliminary data.</text>
</comment>
<evidence type="ECO:0000313" key="2">
    <source>
        <dbReference type="Proteomes" id="UP001519921"/>
    </source>
</evidence>